<feature type="chain" id="PRO_5046085617" evidence="1">
    <location>
        <begin position="29"/>
        <end position="447"/>
    </location>
</feature>
<dbReference type="CDD" id="cd13585">
    <property type="entry name" value="PBP2_TMBP_like"/>
    <property type="match status" value="1"/>
</dbReference>
<gene>
    <name evidence="2" type="ORF">ACFPPD_24410</name>
</gene>
<evidence type="ECO:0000313" key="2">
    <source>
        <dbReference type="EMBL" id="MFC5471824.1"/>
    </source>
</evidence>
<proteinExistence type="predicted"/>
<keyword evidence="3" id="KW-1185">Reference proteome</keyword>
<dbReference type="PANTHER" id="PTHR43649:SF12">
    <property type="entry name" value="DIACETYLCHITOBIOSE BINDING PROTEIN DASA"/>
    <property type="match status" value="1"/>
</dbReference>
<dbReference type="InterPro" id="IPR006059">
    <property type="entry name" value="SBP"/>
</dbReference>
<reference evidence="3" key="1">
    <citation type="journal article" date="2019" name="Int. J. Syst. Evol. Microbiol.">
        <title>The Global Catalogue of Microorganisms (GCM) 10K type strain sequencing project: providing services to taxonomists for standard genome sequencing and annotation.</title>
        <authorList>
            <consortium name="The Broad Institute Genomics Platform"/>
            <consortium name="The Broad Institute Genome Sequencing Center for Infectious Disease"/>
            <person name="Wu L."/>
            <person name="Ma J."/>
        </authorList>
    </citation>
    <scope>NUCLEOTIDE SEQUENCE [LARGE SCALE GENOMIC DNA]</scope>
    <source>
        <strain evidence="3">CCUG 57113</strain>
    </source>
</reference>
<feature type="signal peptide" evidence="1">
    <location>
        <begin position="1"/>
        <end position="28"/>
    </location>
</feature>
<dbReference type="RefSeq" id="WP_209744253.1">
    <property type="nucleotide sequence ID" value="NZ_JBHSMH010000111.1"/>
</dbReference>
<evidence type="ECO:0000256" key="1">
    <source>
        <dbReference type="SAM" id="SignalP"/>
    </source>
</evidence>
<dbReference type="PANTHER" id="PTHR43649">
    <property type="entry name" value="ARABINOSE-BINDING PROTEIN-RELATED"/>
    <property type="match status" value="1"/>
</dbReference>
<dbReference type="PROSITE" id="PS51257">
    <property type="entry name" value="PROKAR_LIPOPROTEIN"/>
    <property type="match status" value="1"/>
</dbReference>
<sequence>MRNKHEFNSYKIVTMIVLLLLVTACSTANRSSIEAVSTSGADKPQVTIKVYLGTDYSDKEFYKKINEAFTAETGIHVESEMVPGAGNDMYKKIDLDLASGGTVDVIPLIQPLILDKYVNKNYLLPFNDLLKSDQYDADKRFGPYLTKYDGMIYSLPKQVSTWAIFYNKKIFDDAGVPYPPSEWTWQQYIETAKKLTDPAKGIYGSYMLDYDIYLFMLAKQHNVSAYKADGTSNYDDPLFKESLKLFGDLGDVHKIQPNWQQFKTNKLPWDGFMSGKYGMHLIGTWYTALLTNEKDYPKDWKWGVTQIPTDGKGMNNFGVTFTYAVNKNSAHPKEALEYVKFRAENSAKMEGVIPAFTDRVAQKEALKEIADASGGSVTVDELSEAFFDNNLGFIQEKNIGPAATEYSNIILSESDHYLTGQRSLDDTIRAIKDKADAAIRKELAKNE</sequence>
<dbReference type="Proteomes" id="UP001596105">
    <property type="component" value="Unassembled WGS sequence"/>
</dbReference>
<name>A0ABW0M0Y1_9BACL</name>
<dbReference type="Gene3D" id="3.40.190.10">
    <property type="entry name" value="Periplasmic binding protein-like II"/>
    <property type="match status" value="1"/>
</dbReference>
<evidence type="ECO:0000313" key="3">
    <source>
        <dbReference type="Proteomes" id="UP001596105"/>
    </source>
</evidence>
<dbReference type="EMBL" id="JBHSMH010000111">
    <property type="protein sequence ID" value="MFC5471824.1"/>
    <property type="molecule type" value="Genomic_DNA"/>
</dbReference>
<organism evidence="2 3">
    <name type="scientific">Cohnella suwonensis</name>
    <dbReference type="NCBI Taxonomy" id="696072"/>
    <lineage>
        <taxon>Bacteria</taxon>
        <taxon>Bacillati</taxon>
        <taxon>Bacillota</taxon>
        <taxon>Bacilli</taxon>
        <taxon>Bacillales</taxon>
        <taxon>Paenibacillaceae</taxon>
        <taxon>Cohnella</taxon>
    </lineage>
</organism>
<dbReference type="SUPFAM" id="SSF53850">
    <property type="entry name" value="Periplasmic binding protein-like II"/>
    <property type="match status" value="1"/>
</dbReference>
<dbReference type="InterPro" id="IPR050490">
    <property type="entry name" value="Bact_solute-bd_prot1"/>
</dbReference>
<dbReference type="Pfam" id="PF01547">
    <property type="entry name" value="SBP_bac_1"/>
    <property type="match status" value="1"/>
</dbReference>
<keyword evidence="1" id="KW-0732">Signal</keyword>
<comment type="caution">
    <text evidence="2">The sequence shown here is derived from an EMBL/GenBank/DDBJ whole genome shotgun (WGS) entry which is preliminary data.</text>
</comment>
<accession>A0ABW0M0Y1</accession>
<protein>
    <submittedName>
        <fullName evidence="2">Extracellular solute-binding protein</fullName>
    </submittedName>
</protein>